<sequence>MTLLFAVINLRAFTPSNGNECDVPSAVVAPHHEVPTTSKIKLLLKSILATASPSTCLVPASGQPQPTCIHQLAWLPEQRSSSPVPRASDACLQEPRISSTPTQPSGYITLGTPELREKISQPVVFHNTLAQIHFRDSMVSAKRETQMRSIGLYQLANDDVNKGLENESVDSELPVVRTPRAFVYVAVVDEALVKAPRPLAQGRSSTASRTSRCNTQQPDRASLRNSAGEFLCECRARPLQSIRTSWEVPALSYTASPPLDQLALSPLARITAASYVHICRYQLHSGCLLSQWKATIGHRSPGALLSDQELIGERRPNMLLTVEAGVRGINGYPTNSAQPILARRHIPESALWKYGLGANCLPTVSKIQCTATSTTQNVFRNNIHEKYGPESGQLKLADKLRLADTCPMSLRCQAGDSWMALRCRACDGWCRYDAGPAIGCLYDARPARAGCCYNARPATGCRYDARPVAVFSNSASSRKHYCAGINKLLASLPKRQRCCMGIASEIFLMCLQHVALRYHPRTAVAERLARSPPTKANRFQSPVGTPDFSQVGIVPDNVLVRGFSRGSPVSHALAFHRRSILTSPSPAVETLVPRTGQISPSR</sequence>
<keyword evidence="2" id="KW-0732">Signal</keyword>
<feature type="signal peptide" evidence="2">
    <location>
        <begin position="1"/>
        <end position="18"/>
    </location>
</feature>
<evidence type="ECO:0000256" key="1">
    <source>
        <dbReference type="SAM" id="MobiDB-lite"/>
    </source>
</evidence>
<feature type="compositionally biased region" description="Polar residues" evidence="1">
    <location>
        <begin position="202"/>
        <end position="221"/>
    </location>
</feature>
<evidence type="ECO:0000313" key="4">
    <source>
        <dbReference type="Proteomes" id="UP001159363"/>
    </source>
</evidence>
<name>A0ABQ9HT43_9NEOP</name>
<proteinExistence type="predicted"/>
<evidence type="ECO:0000313" key="3">
    <source>
        <dbReference type="EMBL" id="KAJ8887548.1"/>
    </source>
</evidence>
<comment type="caution">
    <text evidence="3">The sequence shown here is derived from an EMBL/GenBank/DDBJ whole genome shotgun (WGS) entry which is preliminary data.</text>
</comment>
<protein>
    <submittedName>
        <fullName evidence="3">Uncharacterized protein</fullName>
    </submittedName>
</protein>
<evidence type="ECO:0000256" key="2">
    <source>
        <dbReference type="SAM" id="SignalP"/>
    </source>
</evidence>
<gene>
    <name evidence="3" type="ORF">PR048_013764</name>
</gene>
<feature type="region of interest" description="Disordered" evidence="1">
    <location>
        <begin position="198"/>
        <end position="221"/>
    </location>
</feature>
<organism evidence="3 4">
    <name type="scientific">Dryococelus australis</name>
    <dbReference type="NCBI Taxonomy" id="614101"/>
    <lineage>
        <taxon>Eukaryota</taxon>
        <taxon>Metazoa</taxon>
        <taxon>Ecdysozoa</taxon>
        <taxon>Arthropoda</taxon>
        <taxon>Hexapoda</taxon>
        <taxon>Insecta</taxon>
        <taxon>Pterygota</taxon>
        <taxon>Neoptera</taxon>
        <taxon>Polyneoptera</taxon>
        <taxon>Phasmatodea</taxon>
        <taxon>Verophasmatodea</taxon>
        <taxon>Anareolatae</taxon>
        <taxon>Phasmatidae</taxon>
        <taxon>Eurycanthinae</taxon>
        <taxon>Dryococelus</taxon>
    </lineage>
</organism>
<dbReference type="Proteomes" id="UP001159363">
    <property type="component" value="Chromosome X"/>
</dbReference>
<dbReference type="EMBL" id="JARBHB010000004">
    <property type="protein sequence ID" value="KAJ8887548.1"/>
    <property type="molecule type" value="Genomic_DNA"/>
</dbReference>
<feature type="chain" id="PRO_5046106323" evidence="2">
    <location>
        <begin position="19"/>
        <end position="602"/>
    </location>
</feature>
<keyword evidence="4" id="KW-1185">Reference proteome</keyword>
<reference evidence="3 4" key="1">
    <citation type="submission" date="2023-02" db="EMBL/GenBank/DDBJ databases">
        <title>LHISI_Scaffold_Assembly.</title>
        <authorList>
            <person name="Stuart O.P."/>
            <person name="Cleave R."/>
            <person name="Magrath M.J.L."/>
            <person name="Mikheyev A.S."/>
        </authorList>
    </citation>
    <scope>NUCLEOTIDE SEQUENCE [LARGE SCALE GENOMIC DNA]</scope>
    <source>
        <strain evidence="3">Daus_M_001</strain>
        <tissue evidence="3">Leg muscle</tissue>
    </source>
</reference>
<accession>A0ABQ9HT43</accession>